<keyword evidence="2" id="KW-0413">Isomerase</keyword>
<dbReference type="SUPFAM" id="SSF109998">
    <property type="entry name" value="Triger factor/SurA peptide-binding domain-like"/>
    <property type="match status" value="1"/>
</dbReference>
<keyword evidence="1 3" id="KW-0732">Signal</keyword>
<dbReference type="GO" id="GO:0003755">
    <property type="term" value="F:peptidyl-prolyl cis-trans isomerase activity"/>
    <property type="evidence" value="ECO:0007669"/>
    <property type="project" value="UniProtKB-KW"/>
</dbReference>
<evidence type="ECO:0000259" key="4">
    <source>
        <dbReference type="Pfam" id="PF09312"/>
    </source>
</evidence>
<keyword evidence="6" id="KW-1185">Reference proteome</keyword>
<proteinExistence type="predicted"/>
<organism evidence="5 6">
    <name type="scientific">Hansschlegelia quercus</name>
    <dbReference type="NCBI Taxonomy" id="2528245"/>
    <lineage>
        <taxon>Bacteria</taxon>
        <taxon>Pseudomonadati</taxon>
        <taxon>Pseudomonadota</taxon>
        <taxon>Alphaproteobacteria</taxon>
        <taxon>Hyphomicrobiales</taxon>
        <taxon>Methylopilaceae</taxon>
        <taxon>Hansschlegelia</taxon>
    </lineage>
</organism>
<gene>
    <name evidence="5" type="ORF">EYR15_05160</name>
</gene>
<feature type="signal peptide" evidence="3">
    <location>
        <begin position="1"/>
        <end position="29"/>
    </location>
</feature>
<dbReference type="RefSeq" id="WP_131001829.1">
    <property type="nucleotide sequence ID" value="NZ_JBHSZR010000005.1"/>
</dbReference>
<dbReference type="Proteomes" id="UP000291613">
    <property type="component" value="Unassembled WGS sequence"/>
</dbReference>
<evidence type="ECO:0000313" key="5">
    <source>
        <dbReference type="EMBL" id="TBN54235.1"/>
    </source>
</evidence>
<reference evidence="5 6" key="1">
    <citation type="submission" date="2019-02" db="EMBL/GenBank/DDBJ databases">
        <title>Hansschlegelia quercus sp. nov., a novel methylotrophic bacterium from buds of oak (Quercus robur L.).</title>
        <authorList>
            <person name="Agafonova N.V."/>
            <person name="Kaparullina E.N."/>
            <person name="Grouzdev D.S."/>
            <person name="Doronina N.V."/>
        </authorList>
    </citation>
    <scope>NUCLEOTIDE SEQUENCE [LARGE SCALE GENOMIC DNA]</scope>
    <source>
        <strain evidence="5 6">Dub</strain>
    </source>
</reference>
<evidence type="ECO:0000256" key="2">
    <source>
        <dbReference type="ARBA" id="ARBA00023110"/>
    </source>
</evidence>
<feature type="domain" description="SurA N-terminal" evidence="4">
    <location>
        <begin position="32"/>
        <end position="137"/>
    </location>
</feature>
<dbReference type="InterPro" id="IPR015391">
    <property type="entry name" value="SurA_N"/>
</dbReference>
<name>A0A4Q9GM87_9HYPH</name>
<sequence>MPSSARFRILSATIVLAAAGLAAATPASAQSISVVVNGQPILTSEVQSRLALLKLQSGGKGGSVAAAQDELIDEKLKLTEAKRYGMTADPAQVNAAFSSIAQRTKLTPEQFSQAIAQRGVSAQTLKDRIAAEMAWAQLVRRKYAAQVSARDPVATGATQPSNKAVQYTLRVVVFVLPKGATDAQANQRRAEAVAARGRFPGCDGAVQFASALRDVAVKEPVIRSSSTLGKQLSDSLDKVKVGALSEPQRSDDGFEMIAVCERKNINDDTAFRAPDDDAAMRKLEDKSKAYLAQLKSRAIVERR</sequence>
<dbReference type="Pfam" id="PF09312">
    <property type="entry name" value="SurA_N"/>
    <property type="match status" value="1"/>
</dbReference>
<evidence type="ECO:0000256" key="1">
    <source>
        <dbReference type="ARBA" id="ARBA00022729"/>
    </source>
</evidence>
<accession>A0A4Q9GM87</accession>
<dbReference type="AlphaFoldDB" id="A0A4Q9GM87"/>
<comment type="caution">
    <text evidence="5">The sequence shown here is derived from an EMBL/GenBank/DDBJ whole genome shotgun (WGS) entry which is preliminary data.</text>
</comment>
<evidence type="ECO:0000256" key="3">
    <source>
        <dbReference type="SAM" id="SignalP"/>
    </source>
</evidence>
<dbReference type="InterPro" id="IPR027304">
    <property type="entry name" value="Trigger_fact/SurA_dom_sf"/>
</dbReference>
<dbReference type="InterPro" id="IPR050280">
    <property type="entry name" value="OMP_Chaperone_SurA"/>
</dbReference>
<feature type="chain" id="PRO_5020368201" description="SurA N-terminal domain-containing protein" evidence="3">
    <location>
        <begin position="30"/>
        <end position="303"/>
    </location>
</feature>
<dbReference type="PANTHER" id="PTHR47637:SF1">
    <property type="entry name" value="CHAPERONE SURA"/>
    <property type="match status" value="1"/>
</dbReference>
<keyword evidence="2" id="KW-0697">Rotamase</keyword>
<dbReference type="OrthoDB" id="9791746at2"/>
<protein>
    <recommendedName>
        <fullName evidence="4">SurA N-terminal domain-containing protein</fullName>
    </recommendedName>
</protein>
<dbReference type="Gene3D" id="1.10.4030.10">
    <property type="entry name" value="Porin chaperone SurA, peptide-binding domain"/>
    <property type="match status" value="1"/>
</dbReference>
<evidence type="ECO:0000313" key="6">
    <source>
        <dbReference type="Proteomes" id="UP000291613"/>
    </source>
</evidence>
<dbReference type="EMBL" id="SIUB01000002">
    <property type="protein sequence ID" value="TBN54235.1"/>
    <property type="molecule type" value="Genomic_DNA"/>
</dbReference>
<dbReference type="PANTHER" id="PTHR47637">
    <property type="entry name" value="CHAPERONE SURA"/>
    <property type="match status" value="1"/>
</dbReference>